<keyword evidence="5" id="KW-0812">Transmembrane</keyword>
<evidence type="ECO:0000259" key="6">
    <source>
        <dbReference type="Pfam" id="PF00136"/>
    </source>
</evidence>
<gene>
    <name evidence="7" type="ORF">PENSUB_6104</name>
</gene>
<evidence type="ECO:0000313" key="7">
    <source>
        <dbReference type="EMBL" id="OKP07144.1"/>
    </source>
</evidence>
<name>A0A1Q5U3V1_9EURO</name>
<dbReference type="Pfam" id="PF00136">
    <property type="entry name" value="DNA_pol_B"/>
    <property type="match status" value="2"/>
</dbReference>
<dbReference type="GO" id="GO:0000724">
    <property type="term" value="P:double-strand break repair via homologous recombination"/>
    <property type="evidence" value="ECO:0007669"/>
    <property type="project" value="TreeGrafter"/>
</dbReference>
<keyword evidence="5" id="KW-1133">Transmembrane helix</keyword>
<keyword evidence="2" id="KW-0808">Transferase</keyword>
<feature type="transmembrane region" description="Helical" evidence="5">
    <location>
        <begin position="20"/>
        <end position="44"/>
    </location>
</feature>
<evidence type="ECO:0000256" key="2">
    <source>
        <dbReference type="ARBA" id="ARBA00022679"/>
    </source>
</evidence>
<proteinExistence type="predicted"/>
<dbReference type="EMBL" id="MNBE01000583">
    <property type="protein sequence ID" value="OKP07144.1"/>
    <property type="molecule type" value="Genomic_DNA"/>
</dbReference>
<dbReference type="GO" id="GO:0005634">
    <property type="term" value="C:nucleus"/>
    <property type="evidence" value="ECO:0007669"/>
    <property type="project" value="TreeGrafter"/>
</dbReference>
<dbReference type="Gene3D" id="3.90.1600.10">
    <property type="entry name" value="Palm domain of DNA polymerase"/>
    <property type="match status" value="1"/>
</dbReference>
<evidence type="ECO:0000313" key="8">
    <source>
        <dbReference type="Proteomes" id="UP000186955"/>
    </source>
</evidence>
<keyword evidence="4" id="KW-0239">DNA-directed DNA polymerase</keyword>
<organism evidence="7 8">
    <name type="scientific">Penicillium subrubescens</name>
    <dbReference type="NCBI Taxonomy" id="1316194"/>
    <lineage>
        <taxon>Eukaryota</taxon>
        <taxon>Fungi</taxon>
        <taxon>Dikarya</taxon>
        <taxon>Ascomycota</taxon>
        <taxon>Pezizomycotina</taxon>
        <taxon>Eurotiomycetes</taxon>
        <taxon>Eurotiomycetidae</taxon>
        <taxon>Eurotiales</taxon>
        <taxon>Aspergillaceae</taxon>
        <taxon>Penicillium</taxon>
    </lineage>
</organism>
<dbReference type="InterPro" id="IPR030559">
    <property type="entry name" value="PolZ_Rev3"/>
</dbReference>
<evidence type="ECO:0000256" key="3">
    <source>
        <dbReference type="ARBA" id="ARBA00022695"/>
    </source>
</evidence>
<protein>
    <recommendedName>
        <fullName evidence="1">DNA-directed DNA polymerase</fullName>
        <ecNumber evidence="1">2.7.7.7</ecNumber>
    </recommendedName>
</protein>
<dbReference type="GO" id="GO:0000166">
    <property type="term" value="F:nucleotide binding"/>
    <property type="evidence" value="ECO:0007669"/>
    <property type="project" value="InterPro"/>
</dbReference>
<reference evidence="7 8" key="1">
    <citation type="submission" date="2016-10" db="EMBL/GenBank/DDBJ databases">
        <title>Genome sequence of the ascomycete fungus Penicillium subrubescens.</title>
        <authorList>
            <person name="De Vries R.P."/>
            <person name="Peng M."/>
            <person name="Dilokpimol A."/>
            <person name="Hilden K."/>
            <person name="Makela M.R."/>
            <person name="Grigoriev I."/>
            <person name="Riley R."/>
            <person name="Granchi Z."/>
        </authorList>
    </citation>
    <scope>NUCLEOTIDE SEQUENCE [LARGE SCALE GENOMIC DNA]</scope>
    <source>
        <strain evidence="7 8">CBS 132785</strain>
    </source>
</reference>
<dbReference type="SUPFAM" id="SSF56672">
    <property type="entry name" value="DNA/RNA polymerases"/>
    <property type="match status" value="1"/>
</dbReference>
<comment type="caution">
    <text evidence="7">The sequence shown here is derived from an EMBL/GenBank/DDBJ whole genome shotgun (WGS) entry which is preliminary data.</text>
</comment>
<dbReference type="Proteomes" id="UP000186955">
    <property type="component" value="Unassembled WGS sequence"/>
</dbReference>
<dbReference type="STRING" id="1316194.A0A1Q5U3V1"/>
<dbReference type="PANTHER" id="PTHR45812:SF1">
    <property type="entry name" value="DNA POLYMERASE ZETA CATALYTIC SUBUNIT"/>
    <property type="match status" value="1"/>
</dbReference>
<keyword evidence="3" id="KW-0548">Nucleotidyltransferase</keyword>
<keyword evidence="5" id="KW-0472">Membrane</keyword>
<dbReference type="AlphaFoldDB" id="A0A1Q5U3V1"/>
<dbReference type="InterPro" id="IPR023211">
    <property type="entry name" value="DNA_pol_palm_dom_sf"/>
</dbReference>
<evidence type="ECO:0000256" key="4">
    <source>
        <dbReference type="ARBA" id="ARBA00022932"/>
    </source>
</evidence>
<feature type="domain" description="DNA-directed DNA polymerase family B multifunctional" evidence="6">
    <location>
        <begin position="26"/>
        <end position="74"/>
    </location>
</feature>
<dbReference type="PANTHER" id="PTHR45812">
    <property type="entry name" value="DNA POLYMERASE ZETA CATALYTIC SUBUNIT"/>
    <property type="match status" value="1"/>
</dbReference>
<evidence type="ECO:0000256" key="5">
    <source>
        <dbReference type="SAM" id="Phobius"/>
    </source>
</evidence>
<evidence type="ECO:0000256" key="1">
    <source>
        <dbReference type="ARBA" id="ARBA00012417"/>
    </source>
</evidence>
<dbReference type="GO" id="GO:0042276">
    <property type="term" value="P:error-prone translesion synthesis"/>
    <property type="evidence" value="ECO:0007669"/>
    <property type="project" value="TreeGrafter"/>
</dbReference>
<keyword evidence="8" id="KW-1185">Reference proteome</keyword>
<dbReference type="InterPro" id="IPR043502">
    <property type="entry name" value="DNA/RNA_pol_sf"/>
</dbReference>
<dbReference type="InterPro" id="IPR006134">
    <property type="entry name" value="DNA-dir_DNA_pol_B_multi_dom"/>
</dbReference>
<dbReference type="EC" id="2.7.7.7" evidence="1"/>
<dbReference type="GO" id="GO:0003887">
    <property type="term" value="F:DNA-directed DNA polymerase activity"/>
    <property type="evidence" value="ECO:0007669"/>
    <property type="project" value="UniProtKB-KW"/>
</dbReference>
<feature type="domain" description="DNA-directed DNA polymerase family B multifunctional" evidence="6">
    <location>
        <begin position="1"/>
        <end position="25"/>
    </location>
</feature>
<dbReference type="GO" id="GO:0003677">
    <property type="term" value="F:DNA binding"/>
    <property type="evidence" value="ECO:0007669"/>
    <property type="project" value="InterPro"/>
</dbReference>
<sequence>MEPRSDFYTGPLVVLDFQSFYPSVMSFYPSVMIAYNYCYTTFLARAVRWRGRDKMGFLDYQQPPRLLELLKDSVNIAPNGMISSPKAVDTEKSQVDAALLKLLVRLMISAVSCDNLWVMDPMPQGLYERHFQEGLSVIDISSEEYQPHYDPPLAPWS</sequence>
<dbReference type="GO" id="GO:0016035">
    <property type="term" value="C:zeta DNA polymerase complex"/>
    <property type="evidence" value="ECO:0007669"/>
    <property type="project" value="InterPro"/>
</dbReference>
<accession>A0A1Q5U3V1</accession>